<sequence>MDRSLRERLTELYRRLLRVYGPQNWWPIDPEYHRRHGSDPREEIVIGAILTQNTSWRNAERAIENLKRAGALSLKGVRELPAERLGELVKPAGFFRRKVAYLREVAQKLDPIDVVEKIDREQLFRIRGIGRETADVILLYAGGRPFFVVDSYTKRIVFRTFGVKGGYEELRRWFEGNLPPDVELYREFHALLDEHAKRRCLRNPLCGGCPVEELCGFPSGNP</sequence>
<keyword evidence="3" id="KW-0408">Iron</keyword>
<dbReference type="PIRSF" id="PIRSF001435">
    <property type="entry name" value="Nth"/>
    <property type="match status" value="1"/>
</dbReference>
<dbReference type="InterPro" id="IPR011257">
    <property type="entry name" value="DNA_glycosylase"/>
</dbReference>
<dbReference type="Pfam" id="PF00730">
    <property type="entry name" value="HhH-GPD"/>
    <property type="match status" value="1"/>
</dbReference>
<proteinExistence type="predicted"/>
<dbReference type="AlphaFoldDB" id="A0A7C5L290"/>
<gene>
    <name evidence="6" type="ORF">ENJ61_02855</name>
</gene>
<dbReference type="InterPro" id="IPR003265">
    <property type="entry name" value="HhH-GPD_domain"/>
</dbReference>
<accession>A0A7C5L290</accession>
<dbReference type="CDD" id="cd00056">
    <property type="entry name" value="ENDO3c"/>
    <property type="match status" value="1"/>
</dbReference>
<keyword evidence="2" id="KW-0479">Metal-binding</keyword>
<evidence type="ECO:0000256" key="2">
    <source>
        <dbReference type="ARBA" id="ARBA00022723"/>
    </source>
</evidence>
<evidence type="ECO:0000256" key="1">
    <source>
        <dbReference type="ARBA" id="ARBA00022485"/>
    </source>
</evidence>
<dbReference type="GO" id="GO:0046872">
    <property type="term" value="F:metal ion binding"/>
    <property type="evidence" value="ECO:0007669"/>
    <property type="project" value="UniProtKB-KW"/>
</dbReference>
<organism evidence="6">
    <name type="scientific">Aquifex aeolicus</name>
    <dbReference type="NCBI Taxonomy" id="63363"/>
    <lineage>
        <taxon>Bacteria</taxon>
        <taxon>Pseudomonadati</taxon>
        <taxon>Aquificota</taxon>
        <taxon>Aquificia</taxon>
        <taxon>Aquificales</taxon>
        <taxon>Aquificaceae</taxon>
        <taxon>Aquifex</taxon>
    </lineage>
</organism>
<keyword evidence="6" id="KW-0255">Endonuclease</keyword>
<dbReference type="Proteomes" id="UP000885792">
    <property type="component" value="Unassembled WGS sequence"/>
</dbReference>
<keyword evidence="6" id="KW-0378">Hydrolase</keyword>
<dbReference type="PANTHER" id="PTHR10359:SF19">
    <property type="entry name" value="DNA REPAIR GLYCOSYLASE MJ1434-RELATED"/>
    <property type="match status" value="1"/>
</dbReference>
<evidence type="ECO:0000256" key="3">
    <source>
        <dbReference type="ARBA" id="ARBA00023004"/>
    </source>
</evidence>
<dbReference type="EMBL" id="DRNB01000107">
    <property type="protein sequence ID" value="HHJ63824.1"/>
    <property type="molecule type" value="Genomic_DNA"/>
</dbReference>
<keyword evidence="1" id="KW-0004">4Fe-4S</keyword>
<dbReference type="SMART" id="SM00478">
    <property type="entry name" value="ENDO3c"/>
    <property type="match status" value="1"/>
</dbReference>
<evidence type="ECO:0000313" key="6">
    <source>
        <dbReference type="EMBL" id="HHJ63824.1"/>
    </source>
</evidence>
<dbReference type="PANTHER" id="PTHR10359">
    <property type="entry name" value="A/G-SPECIFIC ADENINE GLYCOSYLASE/ENDONUCLEASE III"/>
    <property type="match status" value="1"/>
</dbReference>
<feature type="domain" description="HhH-GPD" evidence="5">
    <location>
        <begin position="50"/>
        <end position="198"/>
    </location>
</feature>
<reference evidence="6" key="1">
    <citation type="journal article" date="2020" name="mSystems">
        <title>Genome- and Community-Level Interaction Insights into Carbon Utilization and Element Cycling Functions of Hydrothermarchaeota in Hydrothermal Sediment.</title>
        <authorList>
            <person name="Zhou Z."/>
            <person name="Liu Y."/>
            <person name="Xu W."/>
            <person name="Pan J."/>
            <person name="Luo Z.H."/>
            <person name="Li M."/>
        </authorList>
    </citation>
    <scope>NUCLEOTIDE SEQUENCE [LARGE SCALE GENOMIC DNA]</scope>
    <source>
        <strain evidence="6">HyVt-501</strain>
    </source>
</reference>
<dbReference type="GO" id="GO:0006284">
    <property type="term" value="P:base-excision repair"/>
    <property type="evidence" value="ECO:0007669"/>
    <property type="project" value="InterPro"/>
</dbReference>
<dbReference type="GO" id="GO:0051539">
    <property type="term" value="F:4 iron, 4 sulfur cluster binding"/>
    <property type="evidence" value="ECO:0007669"/>
    <property type="project" value="UniProtKB-KW"/>
</dbReference>
<evidence type="ECO:0000259" key="5">
    <source>
        <dbReference type="SMART" id="SM00478"/>
    </source>
</evidence>
<dbReference type="Gene3D" id="1.10.340.30">
    <property type="entry name" value="Hypothetical protein, domain 2"/>
    <property type="match status" value="1"/>
</dbReference>
<name>A0A7C5L290_AQUAO</name>
<dbReference type="Gene3D" id="1.10.1670.10">
    <property type="entry name" value="Helix-hairpin-Helix base-excision DNA repair enzymes (C-terminal)"/>
    <property type="match status" value="1"/>
</dbReference>
<evidence type="ECO:0000256" key="4">
    <source>
        <dbReference type="ARBA" id="ARBA00023014"/>
    </source>
</evidence>
<keyword evidence="6" id="KW-0540">Nuclease</keyword>
<protein>
    <submittedName>
        <fullName evidence="6">Endonuclease III domain-containing protein</fullName>
    </submittedName>
</protein>
<keyword evidence="4" id="KW-0411">Iron-sulfur</keyword>
<dbReference type="GO" id="GO:0004519">
    <property type="term" value="F:endonuclease activity"/>
    <property type="evidence" value="ECO:0007669"/>
    <property type="project" value="UniProtKB-KW"/>
</dbReference>
<dbReference type="SUPFAM" id="SSF48150">
    <property type="entry name" value="DNA-glycosylase"/>
    <property type="match status" value="1"/>
</dbReference>
<comment type="caution">
    <text evidence="6">The sequence shown here is derived from an EMBL/GenBank/DDBJ whole genome shotgun (WGS) entry which is preliminary data.</text>
</comment>
<dbReference type="InterPro" id="IPR023170">
    <property type="entry name" value="HhH_base_excis_C"/>
</dbReference>